<keyword evidence="2" id="KW-0862">Zinc</keyword>
<dbReference type="InterPro" id="IPR047109">
    <property type="entry name" value="CAD-like"/>
</dbReference>
<evidence type="ECO:0000256" key="1">
    <source>
        <dbReference type="ARBA" id="ARBA00022723"/>
    </source>
</evidence>
<evidence type="ECO:0000313" key="5">
    <source>
        <dbReference type="Proteomes" id="UP001151760"/>
    </source>
</evidence>
<evidence type="ECO:0000313" key="4">
    <source>
        <dbReference type="EMBL" id="GJT71742.1"/>
    </source>
</evidence>
<keyword evidence="5" id="KW-1185">Reference proteome</keyword>
<organism evidence="4 5">
    <name type="scientific">Tanacetum coccineum</name>
    <dbReference type="NCBI Taxonomy" id="301880"/>
    <lineage>
        <taxon>Eukaryota</taxon>
        <taxon>Viridiplantae</taxon>
        <taxon>Streptophyta</taxon>
        <taxon>Embryophyta</taxon>
        <taxon>Tracheophyta</taxon>
        <taxon>Spermatophyta</taxon>
        <taxon>Magnoliopsida</taxon>
        <taxon>eudicotyledons</taxon>
        <taxon>Gunneridae</taxon>
        <taxon>Pentapetalae</taxon>
        <taxon>asterids</taxon>
        <taxon>campanulids</taxon>
        <taxon>Asterales</taxon>
        <taxon>Asteraceae</taxon>
        <taxon>Asteroideae</taxon>
        <taxon>Anthemideae</taxon>
        <taxon>Anthemidinae</taxon>
        <taxon>Tanacetum</taxon>
    </lineage>
</organism>
<dbReference type="PANTHER" id="PTHR42683">
    <property type="entry name" value="ALDEHYDE REDUCTASE"/>
    <property type="match status" value="1"/>
</dbReference>
<reference evidence="4" key="1">
    <citation type="journal article" date="2022" name="Int. J. Mol. Sci.">
        <title>Draft Genome of Tanacetum Coccineum: Genomic Comparison of Closely Related Tanacetum-Family Plants.</title>
        <authorList>
            <person name="Yamashiro T."/>
            <person name="Shiraishi A."/>
            <person name="Nakayama K."/>
            <person name="Satake H."/>
        </authorList>
    </citation>
    <scope>NUCLEOTIDE SEQUENCE</scope>
</reference>
<keyword evidence="1" id="KW-0479">Metal-binding</keyword>
<name>A0ABQ5G9P6_9ASTR</name>
<dbReference type="Proteomes" id="UP001151760">
    <property type="component" value="Unassembled WGS sequence"/>
</dbReference>
<dbReference type="InterPro" id="IPR011032">
    <property type="entry name" value="GroES-like_sf"/>
</dbReference>
<proteinExistence type="predicted"/>
<evidence type="ECO:0000256" key="2">
    <source>
        <dbReference type="ARBA" id="ARBA00022833"/>
    </source>
</evidence>
<dbReference type="EMBL" id="BQNB010018192">
    <property type="protein sequence ID" value="GJT71742.1"/>
    <property type="molecule type" value="Genomic_DNA"/>
</dbReference>
<protein>
    <submittedName>
        <fullName evidence="4">Mannitol dehydrogenase-like protein</fullName>
    </submittedName>
</protein>
<comment type="caution">
    <text evidence="4">The sequence shown here is derived from an EMBL/GenBank/DDBJ whole genome shotgun (WGS) entry which is preliminary data.</text>
</comment>
<dbReference type="Gene3D" id="3.90.180.10">
    <property type="entry name" value="Medium-chain alcohol dehydrogenases, catalytic domain"/>
    <property type="match status" value="1"/>
</dbReference>
<accession>A0ABQ5G9P6</accession>
<dbReference type="SUPFAM" id="SSF50129">
    <property type="entry name" value="GroES-like"/>
    <property type="match status" value="1"/>
</dbReference>
<evidence type="ECO:0000256" key="3">
    <source>
        <dbReference type="ARBA" id="ARBA00023002"/>
    </source>
</evidence>
<reference evidence="4" key="2">
    <citation type="submission" date="2022-01" db="EMBL/GenBank/DDBJ databases">
        <authorList>
            <person name="Yamashiro T."/>
            <person name="Shiraishi A."/>
            <person name="Satake H."/>
            <person name="Nakayama K."/>
        </authorList>
    </citation>
    <scope>NUCLEOTIDE SEQUENCE</scope>
</reference>
<keyword evidence="3" id="KW-0560">Oxidoreductase</keyword>
<gene>
    <name evidence="4" type="ORF">Tco_1031028</name>
</gene>
<sequence>MVNMVPHEAFACRCAEGDVVLRQSYKPESYVRISTRAETSIWLDKDTPNFDGTYTYRGYSDHMVYEERFVLRWPDNLPLDSSAPLLYAGITS</sequence>